<dbReference type="FunFam" id="3.20.20.70:FF:000090">
    <property type="entry name" value="Nicotinate-nucleotide pyrophosphorylase [carboxylating]"/>
    <property type="match status" value="1"/>
</dbReference>
<evidence type="ECO:0000256" key="7">
    <source>
        <dbReference type="ARBA" id="ARBA00022642"/>
    </source>
</evidence>
<evidence type="ECO:0000256" key="5">
    <source>
        <dbReference type="ARBA" id="ARBA00011944"/>
    </source>
</evidence>
<organism evidence="15 16">
    <name type="scientific">Porphyridium purpureum</name>
    <name type="common">Red alga</name>
    <name type="synonym">Porphyridium cruentum</name>
    <dbReference type="NCBI Taxonomy" id="35688"/>
    <lineage>
        <taxon>Eukaryota</taxon>
        <taxon>Rhodophyta</taxon>
        <taxon>Bangiophyceae</taxon>
        <taxon>Porphyridiales</taxon>
        <taxon>Porphyridiaceae</taxon>
        <taxon>Porphyridium</taxon>
    </lineage>
</organism>
<dbReference type="NCBIfam" id="TIGR00078">
    <property type="entry name" value="nadC"/>
    <property type="match status" value="1"/>
</dbReference>
<reference evidence="16" key="1">
    <citation type="journal article" date="2019" name="Nat. Commun.">
        <title>Expansion of phycobilisome linker gene families in mesophilic red algae.</title>
        <authorList>
            <person name="Lee J."/>
            <person name="Kim D."/>
            <person name="Bhattacharya D."/>
            <person name="Yoon H.S."/>
        </authorList>
    </citation>
    <scope>NUCLEOTIDE SEQUENCE [LARGE SCALE GENOMIC DNA]</scope>
    <source>
        <strain evidence="16">CCMP 1328</strain>
    </source>
</reference>
<gene>
    <name evidence="15" type="ORF">FVE85_1712</name>
</gene>
<keyword evidence="9 12" id="KW-0808">Transferase</keyword>
<evidence type="ECO:0000256" key="4">
    <source>
        <dbReference type="ARBA" id="ARBA00011218"/>
    </source>
</evidence>
<name>A0A5J4YYL6_PORPP</name>
<dbReference type="PROSITE" id="PS51257">
    <property type="entry name" value="PROKAR_LIPOPROTEIN"/>
    <property type="match status" value="1"/>
</dbReference>
<accession>A0A5J4YYL6</accession>
<dbReference type="InterPro" id="IPR022412">
    <property type="entry name" value="Quinolinate_PRibosylTrfase_N"/>
</dbReference>
<evidence type="ECO:0000313" key="16">
    <source>
        <dbReference type="Proteomes" id="UP000324585"/>
    </source>
</evidence>
<dbReference type="InterPro" id="IPR036068">
    <property type="entry name" value="Nicotinate_pribotase-like_C"/>
</dbReference>
<feature type="domain" description="Quinolinate phosphoribosyl transferase N-terminal" evidence="14">
    <location>
        <begin position="75"/>
        <end position="152"/>
    </location>
</feature>
<dbReference type="InterPro" id="IPR013785">
    <property type="entry name" value="Aldolase_TIM"/>
</dbReference>
<dbReference type="EC" id="2.4.2.19" evidence="5 12"/>
<dbReference type="PIRSF" id="PIRSF006250">
    <property type="entry name" value="NadC_ModD"/>
    <property type="match status" value="1"/>
</dbReference>
<dbReference type="InterPro" id="IPR004393">
    <property type="entry name" value="NadC"/>
</dbReference>
<evidence type="ECO:0000256" key="10">
    <source>
        <dbReference type="ARBA" id="ARBA00033102"/>
    </source>
</evidence>
<keyword evidence="8 12" id="KW-0328">Glycosyltransferase</keyword>
<evidence type="ECO:0000256" key="9">
    <source>
        <dbReference type="ARBA" id="ARBA00022679"/>
    </source>
</evidence>
<evidence type="ECO:0000256" key="6">
    <source>
        <dbReference type="ARBA" id="ARBA00020990"/>
    </source>
</evidence>
<dbReference type="SUPFAM" id="SSF51690">
    <property type="entry name" value="Nicotinate/Quinolinate PRTase C-terminal domain-like"/>
    <property type="match status" value="1"/>
</dbReference>
<dbReference type="AlphaFoldDB" id="A0A5J4YYL6"/>
<dbReference type="Proteomes" id="UP000324585">
    <property type="component" value="Unassembled WGS sequence"/>
</dbReference>
<dbReference type="Gene3D" id="3.90.1170.20">
    <property type="entry name" value="Quinolinate phosphoribosyl transferase, N-terminal domain"/>
    <property type="match status" value="1"/>
</dbReference>
<comment type="similarity">
    <text evidence="3 12">Belongs to the NadC/ModD family.</text>
</comment>
<dbReference type="OMA" id="DIVMCDN"/>
<keyword evidence="16" id="KW-1185">Reference proteome</keyword>
<evidence type="ECO:0000256" key="11">
    <source>
        <dbReference type="ARBA" id="ARBA00047445"/>
    </source>
</evidence>
<dbReference type="GO" id="GO:0009435">
    <property type="term" value="P:NAD+ biosynthetic process"/>
    <property type="evidence" value="ECO:0007669"/>
    <property type="project" value="UniProtKB-UniPathway"/>
</dbReference>
<dbReference type="Pfam" id="PF02749">
    <property type="entry name" value="QRPTase_N"/>
    <property type="match status" value="1"/>
</dbReference>
<dbReference type="EMBL" id="VRMN01000003">
    <property type="protein sequence ID" value="KAA8495557.1"/>
    <property type="molecule type" value="Genomic_DNA"/>
</dbReference>
<proteinExistence type="inferred from homology"/>
<dbReference type="UniPathway" id="UPA00253">
    <property type="reaction ID" value="UER00331"/>
</dbReference>
<evidence type="ECO:0000256" key="12">
    <source>
        <dbReference type="PIRNR" id="PIRNR006250"/>
    </source>
</evidence>
<dbReference type="InterPro" id="IPR037128">
    <property type="entry name" value="Quinolinate_PRibosylTase_N_sf"/>
</dbReference>
<protein>
    <recommendedName>
        <fullName evidence="6 12">Nicotinate-nucleotide pyrophosphorylase [carboxylating]</fullName>
        <ecNumber evidence="5 12">2.4.2.19</ecNumber>
    </recommendedName>
    <alternativeName>
        <fullName evidence="10 12">Quinolinate phosphoribosyltransferase [decarboxylating]</fullName>
    </alternativeName>
</protein>
<keyword evidence="7 12" id="KW-0662">Pyridine nucleotide biosynthesis</keyword>
<dbReference type="InterPro" id="IPR027277">
    <property type="entry name" value="NadC/ModD"/>
</dbReference>
<dbReference type="GO" id="GO:0005737">
    <property type="term" value="C:cytoplasm"/>
    <property type="evidence" value="ECO:0007669"/>
    <property type="project" value="TreeGrafter"/>
</dbReference>
<evidence type="ECO:0000313" key="15">
    <source>
        <dbReference type="EMBL" id="KAA8495557.1"/>
    </source>
</evidence>
<sequence>MDKGCPGSYVSSSVSLAGVACADPSMAVVEAAASVAAPCRSMLDPTQLREMVREWLREDIPAMDFAGAVVGSDVRTAHLLQKSPGMLAGVPFVEAVFDELGMRVEWDPHVHEGMRVEHTGAGEKRVLASVTGPADDLLRAERVALNCLSRCSGIATRADDLMRIAAAHGWRGRVAATRKTTPGFRVVEKYGVIVGGADPHRMNLSSMIMLKDNHVWSAGNITKSVQRARALAGFSVKIEVECRSLDEAREACHAGADVVMLDNFDPLNFKETARAVRSEFAHVIIEGSGGLSESTLSDFFCEEADVLSMSIMQNYQCVDFSLKIQRPSAVG</sequence>
<evidence type="ECO:0000256" key="2">
    <source>
        <dbReference type="ARBA" id="ARBA00004893"/>
    </source>
</evidence>
<comment type="catalytic activity">
    <reaction evidence="11 12">
        <text>nicotinate beta-D-ribonucleotide + CO2 + diphosphate = quinolinate + 5-phospho-alpha-D-ribose 1-diphosphate + 2 H(+)</text>
        <dbReference type="Rhea" id="RHEA:12733"/>
        <dbReference type="ChEBI" id="CHEBI:15378"/>
        <dbReference type="ChEBI" id="CHEBI:16526"/>
        <dbReference type="ChEBI" id="CHEBI:29959"/>
        <dbReference type="ChEBI" id="CHEBI:33019"/>
        <dbReference type="ChEBI" id="CHEBI:57502"/>
        <dbReference type="ChEBI" id="CHEBI:58017"/>
        <dbReference type="EC" id="2.4.2.19"/>
    </reaction>
</comment>
<evidence type="ECO:0000259" key="14">
    <source>
        <dbReference type="Pfam" id="PF02749"/>
    </source>
</evidence>
<feature type="domain" description="Quinolinate phosphoribosyl transferase C-terminal" evidence="13">
    <location>
        <begin position="154"/>
        <end position="323"/>
    </location>
</feature>
<dbReference type="PANTHER" id="PTHR32179:SF3">
    <property type="entry name" value="NICOTINATE-NUCLEOTIDE PYROPHOSPHORYLASE [CARBOXYLATING]"/>
    <property type="match status" value="1"/>
</dbReference>
<dbReference type="GO" id="GO:0034213">
    <property type="term" value="P:quinolinate catabolic process"/>
    <property type="evidence" value="ECO:0007669"/>
    <property type="project" value="TreeGrafter"/>
</dbReference>
<dbReference type="InterPro" id="IPR002638">
    <property type="entry name" value="Quinolinate_PRibosylTrfase_C"/>
</dbReference>
<dbReference type="CDD" id="cd01572">
    <property type="entry name" value="QPRTase"/>
    <property type="match status" value="1"/>
</dbReference>
<comment type="subunit">
    <text evidence="4 12">Hexamer formed by 3 homodimers.</text>
</comment>
<evidence type="ECO:0000259" key="13">
    <source>
        <dbReference type="Pfam" id="PF01729"/>
    </source>
</evidence>
<evidence type="ECO:0000256" key="8">
    <source>
        <dbReference type="ARBA" id="ARBA00022676"/>
    </source>
</evidence>
<comment type="caution">
    <text evidence="15">The sequence shown here is derived from an EMBL/GenBank/DDBJ whole genome shotgun (WGS) entry which is preliminary data.</text>
</comment>
<dbReference type="PANTHER" id="PTHR32179">
    <property type="entry name" value="NICOTINATE-NUCLEOTIDE PYROPHOSPHORYLASE [CARBOXYLATING]"/>
    <property type="match status" value="1"/>
</dbReference>
<evidence type="ECO:0000256" key="1">
    <source>
        <dbReference type="ARBA" id="ARBA00003237"/>
    </source>
</evidence>
<dbReference type="Pfam" id="PF01729">
    <property type="entry name" value="QRPTase_C"/>
    <property type="match status" value="1"/>
</dbReference>
<evidence type="ECO:0000256" key="3">
    <source>
        <dbReference type="ARBA" id="ARBA00009400"/>
    </source>
</evidence>
<comment type="pathway">
    <text evidence="2 12">Cofactor biosynthesis; NAD(+) biosynthesis; nicotinate D-ribonucleotide from quinolinate: step 1/1.</text>
</comment>
<comment type="function">
    <text evidence="1 12">Involved in the catabolism of quinolinic acid (QA).</text>
</comment>
<dbReference type="Gene3D" id="3.20.20.70">
    <property type="entry name" value="Aldolase class I"/>
    <property type="match status" value="1"/>
</dbReference>
<dbReference type="SUPFAM" id="SSF54675">
    <property type="entry name" value="Nicotinate/Quinolinate PRTase N-terminal domain-like"/>
    <property type="match status" value="1"/>
</dbReference>
<dbReference type="GO" id="GO:0004514">
    <property type="term" value="F:nicotinate-nucleotide diphosphorylase (carboxylating) activity"/>
    <property type="evidence" value="ECO:0007669"/>
    <property type="project" value="UniProtKB-EC"/>
</dbReference>
<dbReference type="OrthoDB" id="10067394at2759"/>